<evidence type="ECO:0000256" key="5">
    <source>
        <dbReference type="ARBA" id="ARBA00022759"/>
    </source>
</evidence>
<evidence type="ECO:0000256" key="2">
    <source>
        <dbReference type="ARBA" id="ARBA00022679"/>
    </source>
</evidence>
<keyword evidence="3" id="KW-0548">Nucleotidyltransferase</keyword>
<keyword evidence="4" id="KW-0540">Nuclease</keyword>
<dbReference type="SUPFAM" id="SSF53098">
    <property type="entry name" value="Ribonuclease H-like"/>
    <property type="match status" value="1"/>
</dbReference>
<dbReference type="EMBL" id="ASGP02000005">
    <property type="protein sequence ID" value="KAH9506624.1"/>
    <property type="molecule type" value="Genomic_DNA"/>
</dbReference>
<dbReference type="Pfam" id="PF03564">
    <property type="entry name" value="DUF1759"/>
    <property type="match status" value="1"/>
</dbReference>
<proteinExistence type="predicted"/>
<dbReference type="GO" id="GO:0004519">
    <property type="term" value="F:endonuclease activity"/>
    <property type="evidence" value="ECO:0007669"/>
    <property type="project" value="UniProtKB-KW"/>
</dbReference>
<dbReference type="InterPro" id="IPR021109">
    <property type="entry name" value="Peptidase_aspartic_dom_sf"/>
</dbReference>
<dbReference type="Gene3D" id="2.40.70.10">
    <property type="entry name" value="Acid Proteases"/>
    <property type="match status" value="1"/>
</dbReference>
<gene>
    <name evidence="8" type="ORF">DERF_011348</name>
</gene>
<dbReference type="Gene3D" id="1.10.340.70">
    <property type="match status" value="1"/>
</dbReference>
<dbReference type="InterPro" id="IPR050951">
    <property type="entry name" value="Retrovirus_Pol_polyprotein"/>
</dbReference>
<evidence type="ECO:0000256" key="1">
    <source>
        <dbReference type="ARBA" id="ARBA00012493"/>
    </source>
</evidence>
<dbReference type="InterPro" id="IPR041588">
    <property type="entry name" value="Integrase_H2C2"/>
</dbReference>
<dbReference type="PROSITE" id="PS50994">
    <property type="entry name" value="INTEGRASE"/>
    <property type="match status" value="1"/>
</dbReference>
<dbReference type="GO" id="GO:0003676">
    <property type="term" value="F:nucleic acid binding"/>
    <property type="evidence" value="ECO:0007669"/>
    <property type="project" value="InterPro"/>
</dbReference>
<evidence type="ECO:0000256" key="6">
    <source>
        <dbReference type="SAM" id="MobiDB-lite"/>
    </source>
</evidence>
<dbReference type="Gene3D" id="3.30.420.10">
    <property type="entry name" value="Ribonuclease H-like superfamily/Ribonuclease H"/>
    <property type="match status" value="1"/>
</dbReference>
<feature type="compositionally biased region" description="Basic and acidic residues" evidence="6">
    <location>
        <begin position="198"/>
        <end position="209"/>
    </location>
</feature>
<dbReference type="AlphaFoldDB" id="A0A922HUS6"/>
<feature type="domain" description="Integrase catalytic" evidence="7">
    <location>
        <begin position="795"/>
        <end position="952"/>
    </location>
</feature>
<dbReference type="Proteomes" id="UP000790347">
    <property type="component" value="Unassembled WGS sequence"/>
</dbReference>
<keyword evidence="2" id="KW-0808">Transferase</keyword>
<evidence type="ECO:0000256" key="3">
    <source>
        <dbReference type="ARBA" id="ARBA00022695"/>
    </source>
</evidence>
<dbReference type="InterPro" id="IPR012337">
    <property type="entry name" value="RNaseH-like_sf"/>
</dbReference>
<organism evidence="8 9">
    <name type="scientific">Dermatophagoides farinae</name>
    <name type="common">American house dust mite</name>
    <dbReference type="NCBI Taxonomy" id="6954"/>
    <lineage>
        <taxon>Eukaryota</taxon>
        <taxon>Metazoa</taxon>
        <taxon>Ecdysozoa</taxon>
        <taxon>Arthropoda</taxon>
        <taxon>Chelicerata</taxon>
        <taxon>Arachnida</taxon>
        <taxon>Acari</taxon>
        <taxon>Acariformes</taxon>
        <taxon>Sarcoptiformes</taxon>
        <taxon>Astigmata</taxon>
        <taxon>Psoroptidia</taxon>
        <taxon>Analgoidea</taxon>
        <taxon>Pyroglyphidae</taxon>
        <taxon>Dermatophagoidinae</taxon>
        <taxon>Dermatophagoides</taxon>
    </lineage>
</organism>
<sequence>MAPNSLKIAITQKIANIENSLLEASTLPQIFIILTKLNLCQIEIEPLRKLKGNKKLIDHLGSLTKRVNDKLTEVSGEIGEFNENDLVLRKQNDSGEQESNDGIVIENVEDEEQMLTEIPREYESGQDIPGPEFDTREKGLTTNEEALNYEPGDDVQAGSSYLTRRFERNFTHTDNENDSDDSRNECYGPYTVEEWKNSRRERVSVERKNNLGKKKTSKRDRVQEELSSSDSSSTSSDESDPSPKRSKKSCKSELVEDLMKAFQTLSKRKNKGDKKSDKMKFSWKNVDKIKKFKATVDDFGRFFSQYNEFVHNTNASNTIKLMALKSLLPDSAEKFIAGYDEDQYETALNDLKLYYTNKQAMKENALKVVKELPAVEYLSDYDRMRDNVAVVKSMYSMLKKDESNTTFIDTEFMSAVAGKLPLKILRSAVEGHTDEICMKDYLITLERKMKETALERRVTKIREPTYPSGEKKVKTGVLYKTPGENRLNYNQFGNSWVANYANTGCLFCKKMHPSLSCQSKPNSEKQRILNSERRCFLCFRMNHRAEFCRSTIQSCKKCVERHHPSVCTKIPEVRMINHRFPTLTIKIIVEGVDLEAIYDTGAQVSVLGDEVCRNIGKSYVSNRVSYRLANNQIDEFCGFITVITKIGTKKLEHKFYVSTGSKIILGLDAINKFELQQQGKYKISQILPNSRSESFSDLEICNCDINPNPRTTNQTIKNRKDRDRLYIPNESAIPLLWKIHNSYGHLGHCQMSEHFSIKYFTENLNQLIDEVIKSCEVCLRAKQGSKYGTLGRIGPALGPFEIIFIDTVGGLTGRSPKRYLHLAIDSFSRFVWGCCSRTQRASDFIRLIKKIKEDGCPGLVVADRFSAINSKEFKQYLKGENIEILFTPVDHPQSNGMVERVNQTLIKKLRCMMCEHSDKAWTTVALHAIEAYNATIHTVTKFPPEYIMFGRDSNQCYANHTLDHNRRIAKTNSDHNHEQNKSRYDRKIQRNDFDEGEWVLVCRENRLNRQKLAPIFDGPYRIISKLSERSFKVDFGGKVEVVHVSKIKKIKKSM</sequence>
<feature type="compositionally biased region" description="Low complexity" evidence="6">
    <location>
        <begin position="225"/>
        <end position="236"/>
    </location>
</feature>
<evidence type="ECO:0000313" key="8">
    <source>
        <dbReference type="EMBL" id="KAH9506624.1"/>
    </source>
</evidence>
<accession>A0A922HUS6</accession>
<reference evidence="8" key="2">
    <citation type="journal article" date="2022" name="Res Sq">
        <title>Comparative Genomics Reveals Insights into the Divergent Evolution of Astigmatic Mites and Household Pest Adaptations.</title>
        <authorList>
            <person name="Xiong Q."/>
            <person name="Wan A.T.-Y."/>
            <person name="Liu X.-Y."/>
            <person name="Fung C.S.-H."/>
            <person name="Xiao X."/>
            <person name="Malainual N."/>
            <person name="Hou J."/>
            <person name="Wang L."/>
            <person name="Wang M."/>
            <person name="Yang K."/>
            <person name="Cui Y."/>
            <person name="Leung E."/>
            <person name="Nong W."/>
            <person name="Shin S.-K."/>
            <person name="Au S."/>
            <person name="Jeong K.Y."/>
            <person name="Chew F.T."/>
            <person name="Hui J."/>
            <person name="Leung T.F."/>
            <person name="Tungtrongchitr A."/>
            <person name="Zhong N."/>
            <person name="Liu Z."/>
            <person name="Tsui S."/>
        </authorList>
    </citation>
    <scope>NUCLEOTIDE SEQUENCE</scope>
    <source>
        <strain evidence="8">Derf</strain>
        <tissue evidence="8">Whole organism</tissue>
    </source>
</reference>
<dbReference type="Pfam" id="PF17921">
    <property type="entry name" value="Integrase_H2C2"/>
    <property type="match status" value="1"/>
</dbReference>
<evidence type="ECO:0000313" key="9">
    <source>
        <dbReference type="Proteomes" id="UP000790347"/>
    </source>
</evidence>
<keyword evidence="9" id="KW-1185">Reference proteome</keyword>
<keyword evidence="5" id="KW-0378">Hydrolase</keyword>
<feature type="region of interest" description="Disordered" evidence="6">
    <location>
        <begin position="198"/>
        <end position="252"/>
    </location>
</feature>
<dbReference type="InterPro" id="IPR001584">
    <property type="entry name" value="Integrase_cat-core"/>
</dbReference>
<keyword evidence="5" id="KW-0255">Endonuclease</keyword>
<dbReference type="EC" id="2.7.7.49" evidence="1"/>
<name>A0A922HUS6_DERFA</name>
<dbReference type="PANTHER" id="PTHR37984:SF5">
    <property type="entry name" value="PROTEIN NYNRIN-LIKE"/>
    <property type="match status" value="1"/>
</dbReference>
<dbReference type="InterPro" id="IPR036397">
    <property type="entry name" value="RNaseH_sf"/>
</dbReference>
<dbReference type="SUPFAM" id="SSF50630">
    <property type="entry name" value="Acid proteases"/>
    <property type="match status" value="1"/>
</dbReference>
<dbReference type="InterPro" id="IPR005312">
    <property type="entry name" value="DUF1759"/>
</dbReference>
<dbReference type="PANTHER" id="PTHR37984">
    <property type="entry name" value="PROTEIN CBG26694"/>
    <property type="match status" value="1"/>
</dbReference>
<dbReference type="GO" id="GO:0015074">
    <property type="term" value="P:DNA integration"/>
    <property type="evidence" value="ECO:0007669"/>
    <property type="project" value="InterPro"/>
</dbReference>
<comment type="caution">
    <text evidence="8">The sequence shown here is derived from an EMBL/GenBank/DDBJ whole genome shotgun (WGS) entry which is preliminary data.</text>
</comment>
<evidence type="ECO:0000259" key="7">
    <source>
        <dbReference type="PROSITE" id="PS50994"/>
    </source>
</evidence>
<protein>
    <recommendedName>
        <fullName evidence="1">RNA-directed DNA polymerase</fullName>
        <ecNumber evidence="1">2.7.7.49</ecNumber>
    </recommendedName>
</protein>
<dbReference type="GO" id="GO:0003964">
    <property type="term" value="F:RNA-directed DNA polymerase activity"/>
    <property type="evidence" value="ECO:0007669"/>
    <property type="project" value="UniProtKB-EC"/>
</dbReference>
<reference evidence="8" key="1">
    <citation type="submission" date="2013-05" db="EMBL/GenBank/DDBJ databases">
        <authorList>
            <person name="Yim A.K.Y."/>
            <person name="Chan T.F."/>
            <person name="Ji K.M."/>
            <person name="Liu X.Y."/>
            <person name="Zhou J.W."/>
            <person name="Li R.Q."/>
            <person name="Yang K.Y."/>
            <person name="Li J."/>
            <person name="Li M."/>
            <person name="Law P.T.W."/>
            <person name="Wu Y.L."/>
            <person name="Cai Z.L."/>
            <person name="Qin H."/>
            <person name="Bao Y."/>
            <person name="Leung R.K.K."/>
            <person name="Ng P.K.S."/>
            <person name="Zou J."/>
            <person name="Zhong X.J."/>
            <person name="Ran P.X."/>
            <person name="Zhong N.S."/>
            <person name="Liu Z.G."/>
            <person name="Tsui S.K.W."/>
        </authorList>
    </citation>
    <scope>NUCLEOTIDE SEQUENCE</scope>
    <source>
        <strain evidence="8">Derf</strain>
        <tissue evidence="8">Whole organism</tissue>
    </source>
</reference>
<evidence type="ECO:0000256" key="4">
    <source>
        <dbReference type="ARBA" id="ARBA00022722"/>
    </source>
</evidence>